<feature type="domain" description="HTH tetR-type" evidence="3">
    <location>
        <begin position="6"/>
        <end position="66"/>
    </location>
</feature>
<dbReference type="EMBL" id="CP042304">
    <property type="protein sequence ID" value="QDZ12391.1"/>
    <property type="molecule type" value="Genomic_DNA"/>
</dbReference>
<dbReference type="SUPFAM" id="SSF46689">
    <property type="entry name" value="Homeodomain-like"/>
    <property type="match status" value="1"/>
</dbReference>
<evidence type="ECO:0000256" key="2">
    <source>
        <dbReference type="PROSITE-ProRule" id="PRU00335"/>
    </source>
</evidence>
<dbReference type="Proteomes" id="UP000315364">
    <property type="component" value="Chromosome"/>
</dbReference>
<dbReference type="PRINTS" id="PR00455">
    <property type="entry name" value="HTHTETR"/>
</dbReference>
<dbReference type="OrthoDB" id="9809772at2"/>
<dbReference type="InterPro" id="IPR001647">
    <property type="entry name" value="HTH_TetR"/>
</dbReference>
<reference evidence="4 5" key="1">
    <citation type="submission" date="2019-07" db="EMBL/GenBank/DDBJ databases">
        <title>Full genome sequence of Devosia sp. Gsoil 520.</title>
        <authorList>
            <person name="Im W.-T."/>
        </authorList>
    </citation>
    <scope>NUCLEOTIDE SEQUENCE [LARGE SCALE GENOMIC DNA]</scope>
    <source>
        <strain evidence="4 5">Gsoil 520</strain>
    </source>
</reference>
<dbReference type="InterPro" id="IPR041479">
    <property type="entry name" value="TetR_CgmR_C"/>
</dbReference>
<dbReference type="Gene3D" id="1.10.357.10">
    <property type="entry name" value="Tetracycline Repressor, domain 2"/>
    <property type="match status" value="1"/>
</dbReference>
<sequence length="184" mass="19979">MGRRQTIDRGALLDAAERVALREGAGQLTMDAVAAEAGVSKGGVLYAFPSKDALIDAMFTRVFAAFDAIADAVVAKQGDTAEARIRGHVLASRDADTLMTERTIALIVNFSRSPEYRAEASAYYRGILERLDTTVPQGKKARLALLACEGALLLRGFEFHRMTAEEWQSIHADIIELLLDGARP</sequence>
<dbReference type="KEGG" id="dea:FPZ08_17525"/>
<dbReference type="GO" id="GO:0003700">
    <property type="term" value="F:DNA-binding transcription factor activity"/>
    <property type="evidence" value="ECO:0007669"/>
    <property type="project" value="TreeGrafter"/>
</dbReference>
<dbReference type="PANTHER" id="PTHR30055:SF148">
    <property type="entry name" value="TETR-FAMILY TRANSCRIPTIONAL REGULATOR"/>
    <property type="match status" value="1"/>
</dbReference>
<protein>
    <submittedName>
        <fullName evidence="4">TetR/AcrR family transcriptional regulator</fullName>
    </submittedName>
</protein>
<evidence type="ECO:0000259" key="3">
    <source>
        <dbReference type="PROSITE" id="PS50977"/>
    </source>
</evidence>
<dbReference type="InterPro" id="IPR050109">
    <property type="entry name" value="HTH-type_TetR-like_transc_reg"/>
</dbReference>
<dbReference type="Pfam" id="PF17937">
    <property type="entry name" value="TetR_C_28"/>
    <property type="match status" value="1"/>
</dbReference>
<dbReference type="PROSITE" id="PS50977">
    <property type="entry name" value="HTH_TETR_2"/>
    <property type="match status" value="1"/>
</dbReference>
<evidence type="ECO:0000313" key="4">
    <source>
        <dbReference type="EMBL" id="QDZ12391.1"/>
    </source>
</evidence>
<dbReference type="InterPro" id="IPR009057">
    <property type="entry name" value="Homeodomain-like_sf"/>
</dbReference>
<dbReference type="RefSeq" id="WP_146291378.1">
    <property type="nucleotide sequence ID" value="NZ_CP042304.1"/>
</dbReference>
<keyword evidence="1 2" id="KW-0238">DNA-binding</keyword>
<name>A0A5B8LX29_9HYPH</name>
<dbReference type="PANTHER" id="PTHR30055">
    <property type="entry name" value="HTH-TYPE TRANSCRIPTIONAL REGULATOR RUTR"/>
    <property type="match status" value="1"/>
</dbReference>
<gene>
    <name evidence="4" type="ORF">FPZ08_17525</name>
</gene>
<evidence type="ECO:0000313" key="5">
    <source>
        <dbReference type="Proteomes" id="UP000315364"/>
    </source>
</evidence>
<feature type="DNA-binding region" description="H-T-H motif" evidence="2">
    <location>
        <begin position="29"/>
        <end position="48"/>
    </location>
</feature>
<evidence type="ECO:0000256" key="1">
    <source>
        <dbReference type="ARBA" id="ARBA00023125"/>
    </source>
</evidence>
<dbReference type="GO" id="GO:0000976">
    <property type="term" value="F:transcription cis-regulatory region binding"/>
    <property type="evidence" value="ECO:0007669"/>
    <property type="project" value="TreeGrafter"/>
</dbReference>
<dbReference type="Pfam" id="PF00440">
    <property type="entry name" value="TetR_N"/>
    <property type="match status" value="1"/>
</dbReference>
<keyword evidence="5" id="KW-1185">Reference proteome</keyword>
<organism evidence="4 5">
    <name type="scientific">Devosia ginsengisoli</name>
    <dbReference type="NCBI Taxonomy" id="400770"/>
    <lineage>
        <taxon>Bacteria</taxon>
        <taxon>Pseudomonadati</taxon>
        <taxon>Pseudomonadota</taxon>
        <taxon>Alphaproteobacteria</taxon>
        <taxon>Hyphomicrobiales</taxon>
        <taxon>Devosiaceae</taxon>
        <taxon>Devosia</taxon>
    </lineage>
</organism>
<accession>A0A5B8LX29</accession>
<proteinExistence type="predicted"/>
<dbReference type="AlphaFoldDB" id="A0A5B8LX29"/>